<dbReference type="Proteomes" id="UP000053259">
    <property type="component" value="Unassembled WGS sequence"/>
</dbReference>
<dbReference type="AlphaFoldDB" id="A0A0D2B738"/>
<sequence>MFGRKPYLFAGVLACIAVLLSLSLSKRDHEVAGHGPRGINNTILLLSNYEYGLANVLLATSHALLVHHNDIQVHFASFPQRQADALKISKFAREQFPDAGSITFHTIYGPTYGDALNAQGHFIDQAIHPPGVVGGAQLCRNMQMYLMPWNGSEYLNLYEQVLRIIDDVDPALVVLDPQFGPAFDATKERRRRHAVISPNSLRDSFAQYQPWGSMFWKYPAMGSGFPYPVPWSLIPANIFMNLRFIYSVLATPDLAAKKKYLKERGLSNPADFFSVYNDQMTWICQSALEADFPISIVPENVKACGPIYLDTAPAAGQDPELASWLAQAPTVLINLGSTTDYDEESAVQMAKAIEILLGATNVQVLWKFKRRKYQNYTADFSDDFLGPLKDMLGSRLRLEKWIQIDPAAMMKTGNIIASVHHGGANCYHEAIGNGIAQVVLPKWVDLYDYATRVEYLGVGVWGNKASAPDWTADELSAAFLKVVGENDEAVMIRQRAKDLGGLFQGTPGDACAARELARMAKID</sequence>
<dbReference type="EMBL" id="KN847533">
    <property type="protein sequence ID" value="KIW07024.1"/>
    <property type="molecule type" value="Genomic_DNA"/>
</dbReference>
<evidence type="ECO:0000256" key="1">
    <source>
        <dbReference type="ARBA" id="ARBA00022679"/>
    </source>
</evidence>
<dbReference type="PANTHER" id="PTHR48050:SF13">
    <property type="entry name" value="STEROL 3-BETA-GLUCOSYLTRANSFERASE UGT80A2"/>
    <property type="match status" value="1"/>
</dbReference>
<evidence type="ECO:0000256" key="2">
    <source>
        <dbReference type="SAM" id="SignalP"/>
    </source>
</evidence>
<protein>
    <submittedName>
        <fullName evidence="3">Uncharacterized protein</fullName>
    </submittedName>
</protein>
<dbReference type="InParanoid" id="A0A0D2B738"/>
<evidence type="ECO:0000313" key="3">
    <source>
        <dbReference type="EMBL" id="KIW07024.1"/>
    </source>
</evidence>
<reference evidence="3 4" key="1">
    <citation type="submission" date="2015-01" db="EMBL/GenBank/DDBJ databases">
        <title>The Genome Sequence of Ochroconis gallopava CBS43764.</title>
        <authorList>
            <consortium name="The Broad Institute Genomics Platform"/>
            <person name="Cuomo C."/>
            <person name="de Hoog S."/>
            <person name="Gorbushina A."/>
            <person name="Stielow B."/>
            <person name="Teixiera M."/>
            <person name="Abouelleil A."/>
            <person name="Chapman S.B."/>
            <person name="Priest M."/>
            <person name="Young S.K."/>
            <person name="Wortman J."/>
            <person name="Nusbaum C."/>
            <person name="Birren B."/>
        </authorList>
    </citation>
    <scope>NUCLEOTIDE SEQUENCE [LARGE SCALE GENOMIC DNA]</scope>
    <source>
        <strain evidence="3 4">CBS 43764</strain>
    </source>
</reference>
<dbReference type="RefSeq" id="XP_016216893.1">
    <property type="nucleotide sequence ID" value="XM_016354877.1"/>
</dbReference>
<dbReference type="PANTHER" id="PTHR48050">
    <property type="entry name" value="STEROL 3-BETA-GLUCOSYLTRANSFERASE"/>
    <property type="match status" value="1"/>
</dbReference>
<feature type="signal peptide" evidence="2">
    <location>
        <begin position="1"/>
        <end position="25"/>
    </location>
</feature>
<dbReference type="InterPro" id="IPR002213">
    <property type="entry name" value="UDP_glucos_trans"/>
</dbReference>
<dbReference type="OrthoDB" id="5835829at2759"/>
<dbReference type="Pfam" id="PF00201">
    <property type="entry name" value="UDPGT"/>
    <property type="match status" value="1"/>
</dbReference>
<dbReference type="STRING" id="253628.A0A0D2B738"/>
<dbReference type="InterPro" id="IPR050426">
    <property type="entry name" value="Glycosyltransferase_28"/>
</dbReference>
<keyword evidence="4" id="KW-1185">Reference proteome</keyword>
<dbReference type="GO" id="GO:0008194">
    <property type="term" value="F:UDP-glycosyltransferase activity"/>
    <property type="evidence" value="ECO:0007669"/>
    <property type="project" value="InterPro"/>
</dbReference>
<accession>A0A0D2B738</accession>
<keyword evidence="2" id="KW-0732">Signal</keyword>
<dbReference type="SUPFAM" id="SSF53756">
    <property type="entry name" value="UDP-Glycosyltransferase/glycogen phosphorylase"/>
    <property type="match status" value="1"/>
</dbReference>
<keyword evidence="1" id="KW-0808">Transferase</keyword>
<gene>
    <name evidence="3" type="ORF">PV09_01918</name>
</gene>
<organism evidence="3 4">
    <name type="scientific">Verruconis gallopava</name>
    <dbReference type="NCBI Taxonomy" id="253628"/>
    <lineage>
        <taxon>Eukaryota</taxon>
        <taxon>Fungi</taxon>
        <taxon>Dikarya</taxon>
        <taxon>Ascomycota</taxon>
        <taxon>Pezizomycotina</taxon>
        <taxon>Dothideomycetes</taxon>
        <taxon>Pleosporomycetidae</taxon>
        <taxon>Venturiales</taxon>
        <taxon>Sympoventuriaceae</taxon>
        <taxon>Verruconis</taxon>
    </lineage>
</organism>
<dbReference type="VEuPathDB" id="FungiDB:PV09_01918"/>
<dbReference type="GeneID" id="27309891"/>
<name>A0A0D2B738_9PEZI</name>
<evidence type="ECO:0000313" key="4">
    <source>
        <dbReference type="Proteomes" id="UP000053259"/>
    </source>
</evidence>
<dbReference type="HOGENOM" id="CLU_031484_0_0_1"/>
<feature type="chain" id="PRO_5002238827" evidence="2">
    <location>
        <begin position="26"/>
        <end position="523"/>
    </location>
</feature>
<proteinExistence type="predicted"/>
<dbReference type="Gene3D" id="3.40.50.2000">
    <property type="entry name" value="Glycogen Phosphorylase B"/>
    <property type="match status" value="2"/>
</dbReference>